<protein>
    <recommendedName>
        <fullName evidence="2">SET domain-containing protein</fullName>
    </recommendedName>
</protein>
<evidence type="ECO:0000313" key="3">
    <source>
        <dbReference type="EMBL" id="CAD9824501.1"/>
    </source>
</evidence>
<evidence type="ECO:0000259" key="2">
    <source>
        <dbReference type="PROSITE" id="PS50280"/>
    </source>
</evidence>
<dbReference type="InterPro" id="IPR046341">
    <property type="entry name" value="SET_dom_sf"/>
</dbReference>
<name>A0A7S2XS88_9STRA</name>
<dbReference type="CDD" id="cd10527">
    <property type="entry name" value="SET_LSMT"/>
    <property type="match status" value="1"/>
</dbReference>
<reference evidence="3" key="1">
    <citation type="submission" date="2021-01" db="EMBL/GenBank/DDBJ databases">
        <authorList>
            <person name="Corre E."/>
            <person name="Pelletier E."/>
            <person name="Niang G."/>
            <person name="Scheremetjew M."/>
            <person name="Finn R."/>
            <person name="Kale V."/>
            <person name="Holt S."/>
            <person name="Cochrane G."/>
            <person name="Meng A."/>
            <person name="Brown T."/>
            <person name="Cohen L."/>
        </authorList>
    </citation>
    <scope>NUCLEOTIDE SEQUENCE</scope>
    <source>
        <strain evidence="3">CCMP2084</strain>
    </source>
</reference>
<sequence>MITFKMLRIVASAMLAITVAASADNVDPIIEWVRSKGGYFSEKIEVRRMDPTDPNSYFGVFAREDVDKKERLMDVPKSCYLGIWDIKVNASKTKFNDNLCLNAQKLMNETKLGTKSEFAPYLTYLETQKPGQIPAMWSESGQKLLRKVAPEGKKGTLLDWMDKHKESGCIQSGNVFEEHAMEIIIQRGFDIFLIPVWDMVNHDNGRINTEHNPMNSEEGIKVWASKDILAGEEFFMSYDFCTDCSGTENKWGTPEILRDFGFVEPYPQRWTFHEPEIWFEIHEEDGELEAYFDTWKPNKERVEFLEEMLERLENVADHVLTQKDQVPQHEWNVIWLFHQACVTAFSTALEDIEDDFPEVNTEL</sequence>
<accession>A0A7S2XS88</accession>
<dbReference type="Gene3D" id="3.90.1410.10">
    <property type="entry name" value="set domain protein methyltransferase, domain 1"/>
    <property type="match status" value="1"/>
</dbReference>
<feature type="domain" description="SET" evidence="2">
    <location>
        <begin position="42"/>
        <end position="239"/>
    </location>
</feature>
<dbReference type="AlphaFoldDB" id="A0A7S2XS88"/>
<dbReference type="PANTHER" id="PTHR13271">
    <property type="entry name" value="UNCHARACTERIZED PUTATIVE METHYLTRANSFERASE"/>
    <property type="match status" value="1"/>
</dbReference>
<dbReference type="SUPFAM" id="SSF82199">
    <property type="entry name" value="SET domain"/>
    <property type="match status" value="1"/>
</dbReference>
<organism evidence="3">
    <name type="scientific">Attheya septentrionalis</name>
    <dbReference type="NCBI Taxonomy" id="420275"/>
    <lineage>
        <taxon>Eukaryota</taxon>
        <taxon>Sar</taxon>
        <taxon>Stramenopiles</taxon>
        <taxon>Ochrophyta</taxon>
        <taxon>Bacillariophyta</taxon>
        <taxon>Coscinodiscophyceae</taxon>
        <taxon>Chaetocerotophycidae</taxon>
        <taxon>Chaetocerotales</taxon>
        <taxon>Attheyaceae</taxon>
        <taxon>Attheya</taxon>
    </lineage>
</organism>
<evidence type="ECO:0000256" key="1">
    <source>
        <dbReference type="SAM" id="SignalP"/>
    </source>
</evidence>
<dbReference type="InterPro" id="IPR001214">
    <property type="entry name" value="SET_dom"/>
</dbReference>
<feature type="signal peptide" evidence="1">
    <location>
        <begin position="1"/>
        <end position="23"/>
    </location>
</feature>
<dbReference type="EMBL" id="HBHQ01024249">
    <property type="protein sequence ID" value="CAD9824501.1"/>
    <property type="molecule type" value="Transcribed_RNA"/>
</dbReference>
<dbReference type="GO" id="GO:0016279">
    <property type="term" value="F:protein-lysine N-methyltransferase activity"/>
    <property type="evidence" value="ECO:0007669"/>
    <property type="project" value="TreeGrafter"/>
</dbReference>
<proteinExistence type="predicted"/>
<dbReference type="Pfam" id="PF00856">
    <property type="entry name" value="SET"/>
    <property type="match status" value="1"/>
</dbReference>
<dbReference type="InterPro" id="IPR050600">
    <property type="entry name" value="SETD3_SETD6_MTase"/>
</dbReference>
<feature type="chain" id="PRO_5031263889" description="SET domain-containing protein" evidence="1">
    <location>
        <begin position="24"/>
        <end position="363"/>
    </location>
</feature>
<dbReference type="PROSITE" id="PS50280">
    <property type="entry name" value="SET"/>
    <property type="match status" value="1"/>
</dbReference>
<keyword evidence="1" id="KW-0732">Signal</keyword>
<gene>
    <name evidence="3" type="ORF">ASEP1449_LOCUS16335</name>
</gene>